<dbReference type="HOGENOM" id="CLU_3080559_0_0_7"/>
<proteinExistence type="predicted"/>
<dbReference type="AlphaFoldDB" id="D3UIZ5"/>
<organism evidence="1 2">
    <name type="scientific">Helicobacter mustelae (strain ATCC 43772 / CCUG 25715 / CIP 103759 / LMG 18044 / NCTC 12198 / R85-136P)</name>
    <name type="common">Campylobacter mustelae</name>
    <dbReference type="NCBI Taxonomy" id="679897"/>
    <lineage>
        <taxon>Bacteria</taxon>
        <taxon>Pseudomonadati</taxon>
        <taxon>Campylobacterota</taxon>
        <taxon>Epsilonproteobacteria</taxon>
        <taxon>Campylobacterales</taxon>
        <taxon>Helicobacteraceae</taxon>
        <taxon>Helicobacter</taxon>
    </lineage>
</organism>
<name>D3UIZ5_HELM1</name>
<evidence type="ECO:0000313" key="2">
    <source>
        <dbReference type="Proteomes" id="UP000001522"/>
    </source>
</evidence>
<dbReference type="KEGG" id="hms:HMU12160"/>
<reference evidence="1 2" key="1">
    <citation type="journal article" date="2010" name="BMC Genomics">
        <title>Comparative genomics and proteomics of Helicobacter mustelae, an ulcerogenic and carcinogenic gastric pathogen.</title>
        <authorList>
            <person name="O'Toole P.W."/>
            <person name="Snelling W.J."/>
            <person name="Canchaya C."/>
            <person name="Forde B.M."/>
            <person name="Hardie K.R."/>
            <person name="Josenhans C."/>
            <person name="Graham R.L.J."/>
            <person name="McMullan G."/>
            <person name="Parkhill J."/>
            <person name="Belda E."/>
            <person name="Bentley S.D."/>
        </authorList>
    </citation>
    <scope>NUCLEOTIDE SEQUENCE [LARGE SCALE GENOMIC DNA]</scope>
    <source>
        <strain evidence="2">ATCC 43772 / LMG 18044 / NCTC 12198 / 12198</strain>
    </source>
</reference>
<accession>D3UIZ5</accession>
<gene>
    <name evidence="1" type="ordered locus">HMU12160</name>
</gene>
<dbReference type="Proteomes" id="UP000001522">
    <property type="component" value="Chromosome"/>
</dbReference>
<protein>
    <submittedName>
        <fullName evidence="1">Uncharacterized protein</fullName>
    </submittedName>
</protein>
<keyword evidence="2" id="KW-1185">Reference proteome</keyword>
<dbReference type="EMBL" id="FN555004">
    <property type="protein sequence ID" value="CBG40470.1"/>
    <property type="molecule type" value="Genomic_DNA"/>
</dbReference>
<evidence type="ECO:0000313" key="1">
    <source>
        <dbReference type="EMBL" id="CBG40470.1"/>
    </source>
</evidence>
<sequence>MLRNNIDFILSQMDKEWILKALLDTGLERHQALSQQSLGFWLRAVDFCRIHN</sequence>